<evidence type="ECO:0000313" key="2">
    <source>
        <dbReference type="EMBL" id="MQY45551.1"/>
    </source>
</evidence>
<feature type="domain" description="Abortive phage infection protein C-terminal" evidence="1">
    <location>
        <begin position="250"/>
        <end position="526"/>
    </location>
</feature>
<dbReference type="RefSeq" id="WP_153353075.1">
    <property type="nucleotide sequence ID" value="NZ_WIXI01000034.1"/>
</dbReference>
<evidence type="ECO:0000259" key="1">
    <source>
        <dbReference type="Pfam" id="PF10592"/>
    </source>
</evidence>
<feature type="non-terminal residue" evidence="2">
    <location>
        <position position="1"/>
    </location>
</feature>
<gene>
    <name evidence="2" type="ORF">GAO09_05670</name>
</gene>
<reference evidence="2 3" key="1">
    <citation type="submission" date="2019-11" db="EMBL/GenBank/DDBJ databases">
        <title>Genome analysis of Rhizobacterium cereale a novel genus and species isolated from maize roots in North Spain.</title>
        <authorList>
            <person name="Menendez E."/>
            <person name="Flores-Felix J.D."/>
            <person name="Ramirez-Bahena M.-H."/>
            <person name="Igual J.M."/>
            <person name="Garcia-Fraile P."/>
            <person name="Peix A."/>
            <person name="Velazquez E."/>
        </authorList>
    </citation>
    <scope>NUCLEOTIDE SEQUENCE [LARGE SCALE GENOMIC DNA]</scope>
    <source>
        <strain evidence="2 3">RZME27</strain>
    </source>
</reference>
<proteinExistence type="predicted"/>
<dbReference type="InterPro" id="IPR018891">
    <property type="entry name" value="AIPR_C"/>
</dbReference>
<comment type="caution">
    <text evidence="2">The sequence shown here is derived from an EMBL/GenBank/DDBJ whole genome shotgun (WGS) entry which is preliminary data.</text>
</comment>
<evidence type="ECO:0000313" key="3">
    <source>
        <dbReference type="Proteomes" id="UP000435138"/>
    </source>
</evidence>
<dbReference type="Pfam" id="PF10592">
    <property type="entry name" value="AIPR"/>
    <property type="match status" value="1"/>
</dbReference>
<keyword evidence="3" id="KW-1185">Reference proteome</keyword>
<dbReference type="AlphaFoldDB" id="A0A6A8A9Q6"/>
<protein>
    <submittedName>
        <fullName evidence="2">Abortive phage infection protein</fullName>
    </submittedName>
</protein>
<sequence>LWLLESVGVTMRQITELEFSLLESKISKSSDRIGIDDRSISFLYLMLDALFPRSGEDISSLITDGGHDRGADAVYIQESGGIVHVNLIQSKYAASIKSAKRNFPGSEVDKLVSLIRDIADRSNGLLESVNPLLRQKIVDIWSLIDSGKFLRINVLLVSNGLPLVDHEKKRLDSFCDSYDFVAVEEINYGEVINLLSNDGRENGNGVLDTVDVQKYERVDCDIRGLVANVDAKSYIEMVSTDGFSIKRHLFDENIRGFLGLEGGYNRQIHQSALSDENHLFWYLNNGITIIAKDFTHQKVRGSKIQLTEFQIVNGAQTSYSLLEAYKRNPEKVSEIILLVKIFASSRPDISEQIAIATNSQARIAPRDLKANDAIQKKIAAVFEDNNLLYERKKNQFEISDGRDRIDSLKLGQAILAYRLHEPHLAKTQSDEIFGSMYDRIFSERLDAVYLVRLARLYIFVNSIRETQLIGIRQQDGFDGNNEFVAYTQWYIMYCISLLSKERGFDIPTEEQFESFVQLASAVMSKIANEYRSQSFYRVFRSAKTKELIMNELGLGQLNLEF</sequence>
<name>A0A6A8A9Q6_9HYPH</name>
<dbReference type="Proteomes" id="UP000435138">
    <property type="component" value="Unassembled WGS sequence"/>
</dbReference>
<accession>A0A6A8A9Q6</accession>
<organism evidence="2 3">
    <name type="scientific">Endobacterium cereale</name>
    <dbReference type="NCBI Taxonomy" id="2663029"/>
    <lineage>
        <taxon>Bacteria</taxon>
        <taxon>Pseudomonadati</taxon>
        <taxon>Pseudomonadota</taxon>
        <taxon>Alphaproteobacteria</taxon>
        <taxon>Hyphomicrobiales</taxon>
        <taxon>Rhizobiaceae</taxon>
        <taxon>Endobacterium</taxon>
    </lineage>
</organism>
<dbReference type="EMBL" id="WIXI01000034">
    <property type="protein sequence ID" value="MQY45551.1"/>
    <property type="molecule type" value="Genomic_DNA"/>
</dbReference>